<evidence type="ECO:0000256" key="2">
    <source>
        <dbReference type="ARBA" id="ARBA00005128"/>
    </source>
</evidence>
<keyword evidence="4 7" id="KW-0808">Transferase</keyword>
<comment type="similarity">
    <text evidence="3 7">Belongs to the FPP/GGPP synthase family.</text>
</comment>
<dbReference type="SFLD" id="SFLDG01017">
    <property type="entry name" value="Polyprenyl_Transferase_Like"/>
    <property type="match status" value="1"/>
</dbReference>
<dbReference type="CDD" id="cd00685">
    <property type="entry name" value="Trans_IPPS_HT"/>
    <property type="match status" value="1"/>
</dbReference>
<evidence type="ECO:0000256" key="7">
    <source>
        <dbReference type="RuleBase" id="RU004466"/>
    </source>
</evidence>
<dbReference type="EMBL" id="PQNK01000005">
    <property type="protein sequence ID" value="RRO87003.1"/>
    <property type="molecule type" value="Genomic_DNA"/>
</dbReference>
<comment type="pathway">
    <text evidence="2">Isoprenoid biosynthesis.</text>
</comment>
<protein>
    <submittedName>
        <fullName evidence="8">Geranylgeranyl pyrophosphate synthase</fullName>
    </submittedName>
</protein>
<evidence type="ECO:0000313" key="9">
    <source>
        <dbReference type="Proteomes" id="UP000276526"/>
    </source>
</evidence>
<dbReference type="Proteomes" id="UP000276526">
    <property type="component" value="Unassembled WGS sequence"/>
</dbReference>
<accession>A0A3R8REF9</accession>
<dbReference type="GO" id="GO:0046872">
    <property type="term" value="F:metal ion binding"/>
    <property type="evidence" value="ECO:0007669"/>
    <property type="project" value="UniProtKB-KW"/>
</dbReference>
<dbReference type="Pfam" id="PF00348">
    <property type="entry name" value="polyprenyl_synt"/>
    <property type="match status" value="1"/>
</dbReference>
<dbReference type="InterPro" id="IPR000092">
    <property type="entry name" value="Polyprenyl_synt"/>
</dbReference>
<dbReference type="Gene3D" id="1.10.600.10">
    <property type="entry name" value="Farnesyl Diphosphate Synthase"/>
    <property type="match status" value="1"/>
</dbReference>
<evidence type="ECO:0000256" key="1">
    <source>
        <dbReference type="ARBA" id="ARBA00001946"/>
    </source>
</evidence>
<dbReference type="PROSITE" id="PS00723">
    <property type="entry name" value="POLYPRENYL_SYNTHASE_1"/>
    <property type="match status" value="1"/>
</dbReference>
<dbReference type="PANTHER" id="PTHR12001:SF85">
    <property type="entry name" value="SHORT CHAIN ISOPRENYL DIPHOSPHATE SYNTHASE"/>
    <property type="match status" value="1"/>
</dbReference>
<dbReference type="InterPro" id="IPR008949">
    <property type="entry name" value="Isoprenoid_synthase_dom_sf"/>
</dbReference>
<reference evidence="8 9" key="1">
    <citation type="submission" date="2018-01" db="EMBL/GenBank/DDBJ databases">
        <title>Twenty Corynebacterium bovis Genomes.</title>
        <authorList>
            <person name="Gulvik C.A."/>
        </authorList>
    </citation>
    <scope>NUCLEOTIDE SEQUENCE [LARGE SCALE GENOMIC DNA]</scope>
    <source>
        <strain evidence="8 9">F6900</strain>
    </source>
</reference>
<dbReference type="SUPFAM" id="SSF48576">
    <property type="entry name" value="Terpenoid synthases"/>
    <property type="match status" value="1"/>
</dbReference>
<proteinExistence type="inferred from homology"/>
<dbReference type="InterPro" id="IPR033749">
    <property type="entry name" value="Polyprenyl_synt_CS"/>
</dbReference>
<sequence>MSDMPDAGPTGPVPDEDVTLPLAATAGVVKSRLTDDLAARRATYGGIDPSVDAPLGILEDFVLSGGKRVRPTFAWAGVRLALDGGGADDAHPAAGPLLTACASLEYIQACALIHDDIIDRSDSRRGRPTVHRRVAALHREAGWHGSAEHYGVSQAILTGDLAFAWADDMLAGSGVGPAALARAREPWRAMRSEVIIGQILDIAVENRRSEDPADPDKVNLYKTAAYTVERPLHLGAALVGAPEATVALLRAVGREIGVAFQLQDDMLGVFGDPGVTGKPSGDDLRSGKRTYLVSRALRAADAADPAAAAVLREGLGEVTDDAGVDRLRQVIVDSGAAAEVDARIHDLTGSALTRLTGGPFGDDVTRDVVTLAETLTTRTA</sequence>
<dbReference type="AlphaFoldDB" id="A0A3R8REF9"/>
<name>A0A3R8REF9_9CORY</name>
<evidence type="ECO:0000313" key="8">
    <source>
        <dbReference type="EMBL" id="RRO87003.1"/>
    </source>
</evidence>
<evidence type="ECO:0000256" key="6">
    <source>
        <dbReference type="ARBA" id="ARBA00022842"/>
    </source>
</evidence>
<keyword evidence="5" id="KW-0479">Metal-binding</keyword>
<evidence type="ECO:0000256" key="4">
    <source>
        <dbReference type="ARBA" id="ARBA00022679"/>
    </source>
</evidence>
<keyword evidence="6" id="KW-0460">Magnesium</keyword>
<comment type="cofactor">
    <cofactor evidence="1">
        <name>Mg(2+)</name>
        <dbReference type="ChEBI" id="CHEBI:18420"/>
    </cofactor>
</comment>
<dbReference type="GO" id="GO:0008299">
    <property type="term" value="P:isoprenoid biosynthetic process"/>
    <property type="evidence" value="ECO:0007669"/>
    <property type="project" value="InterPro"/>
</dbReference>
<organism evidence="8 9">
    <name type="scientific">Corynebacterium bovis</name>
    <dbReference type="NCBI Taxonomy" id="36808"/>
    <lineage>
        <taxon>Bacteria</taxon>
        <taxon>Bacillati</taxon>
        <taxon>Actinomycetota</taxon>
        <taxon>Actinomycetes</taxon>
        <taxon>Mycobacteriales</taxon>
        <taxon>Corynebacteriaceae</taxon>
        <taxon>Corynebacterium</taxon>
    </lineage>
</organism>
<gene>
    <name evidence="8" type="ORF">CXF48_03980</name>
</gene>
<dbReference type="PANTHER" id="PTHR12001">
    <property type="entry name" value="GERANYLGERANYL PYROPHOSPHATE SYNTHASE"/>
    <property type="match status" value="1"/>
</dbReference>
<comment type="caution">
    <text evidence="8">The sequence shown here is derived from an EMBL/GenBank/DDBJ whole genome shotgun (WGS) entry which is preliminary data.</text>
</comment>
<evidence type="ECO:0000256" key="3">
    <source>
        <dbReference type="ARBA" id="ARBA00006706"/>
    </source>
</evidence>
<dbReference type="GO" id="GO:0004659">
    <property type="term" value="F:prenyltransferase activity"/>
    <property type="evidence" value="ECO:0007669"/>
    <property type="project" value="InterPro"/>
</dbReference>
<dbReference type="SFLD" id="SFLDS00005">
    <property type="entry name" value="Isoprenoid_Synthase_Type_I"/>
    <property type="match status" value="1"/>
</dbReference>
<evidence type="ECO:0000256" key="5">
    <source>
        <dbReference type="ARBA" id="ARBA00022723"/>
    </source>
</evidence>
<dbReference type="RefSeq" id="WP_125207053.1">
    <property type="nucleotide sequence ID" value="NZ_PQNK01000005.1"/>
</dbReference>
<dbReference type="PROSITE" id="PS00444">
    <property type="entry name" value="POLYPRENYL_SYNTHASE_2"/>
    <property type="match status" value="1"/>
</dbReference>